<name>A0AAE1DR43_9GAST</name>
<reference evidence="1" key="1">
    <citation type="journal article" date="2023" name="G3 (Bethesda)">
        <title>A reference genome for the long-term kleptoplast-retaining sea slug Elysia crispata morphotype clarki.</title>
        <authorList>
            <person name="Eastman K.E."/>
            <person name="Pendleton A.L."/>
            <person name="Shaikh M.A."/>
            <person name="Suttiyut T."/>
            <person name="Ogas R."/>
            <person name="Tomko P."/>
            <person name="Gavelis G."/>
            <person name="Widhalm J.R."/>
            <person name="Wisecaver J.H."/>
        </authorList>
    </citation>
    <scope>NUCLEOTIDE SEQUENCE</scope>
    <source>
        <strain evidence="1">ECLA1</strain>
    </source>
</reference>
<protein>
    <submittedName>
        <fullName evidence="1">Uncharacterized protein</fullName>
    </submittedName>
</protein>
<sequence>MSYEPHVFLSTLPEGGLSDTYFITNLVKLEGKTRYTSPT</sequence>
<organism evidence="1 2">
    <name type="scientific">Elysia crispata</name>
    <name type="common">lettuce slug</name>
    <dbReference type="NCBI Taxonomy" id="231223"/>
    <lineage>
        <taxon>Eukaryota</taxon>
        <taxon>Metazoa</taxon>
        <taxon>Spiralia</taxon>
        <taxon>Lophotrochozoa</taxon>
        <taxon>Mollusca</taxon>
        <taxon>Gastropoda</taxon>
        <taxon>Heterobranchia</taxon>
        <taxon>Euthyneura</taxon>
        <taxon>Panpulmonata</taxon>
        <taxon>Sacoglossa</taxon>
        <taxon>Placobranchoidea</taxon>
        <taxon>Plakobranchidae</taxon>
        <taxon>Elysia</taxon>
    </lineage>
</organism>
<gene>
    <name evidence="1" type="ORF">RRG08_010915</name>
</gene>
<dbReference type="Proteomes" id="UP001283361">
    <property type="component" value="Unassembled WGS sequence"/>
</dbReference>
<evidence type="ECO:0000313" key="1">
    <source>
        <dbReference type="EMBL" id="KAK3778618.1"/>
    </source>
</evidence>
<comment type="caution">
    <text evidence="1">The sequence shown here is derived from an EMBL/GenBank/DDBJ whole genome shotgun (WGS) entry which is preliminary data.</text>
</comment>
<proteinExistence type="predicted"/>
<accession>A0AAE1DR43</accession>
<keyword evidence="2" id="KW-1185">Reference proteome</keyword>
<dbReference type="AlphaFoldDB" id="A0AAE1DR43"/>
<dbReference type="EMBL" id="JAWDGP010002904">
    <property type="protein sequence ID" value="KAK3778618.1"/>
    <property type="molecule type" value="Genomic_DNA"/>
</dbReference>
<evidence type="ECO:0000313" key="2">
    <source>
        <dbReference type="Proteomes" id="UP001283361"/>
    </source>
</evidence>